<evidence type="ECO:0000256" key="5">
    <source>
        <dbReference type="ARBA" id="ARBA00022989"/>
    </source>
</evidence>
<feature type="transmembrane region" description="Helical" evidence="7">
    <location>
        <begin position="80"/>
        <end position="98"/>
    </location>
</feature>
<dbReference type="SUPFAM" id="SSF103473">
    <property type="entry name" value="MFS general substrate transporter"/>
    <property type="match status" value="1"/>
</dbReference>
<feature type="transmembrane region" description="Helical" evidence="7">
    <location>
        <begin position="173"/>
        <end position="196"/>
    </location>
</feature>
<feature type="domain" description="Major facilitator superfamily (MFS) profile" evidence="8">
    <location>
        <begin position="13"/>
        <end position="408"/>
    </location>
</feature>
<dbReference type="Proteomes" id="UP000237673">
    <property type="component" value="Chromosome"/>
</dbReference>
<gene>
    <name evidence="9" type="ORF">C2E16_13305</name>
</gene>
<feature type="transmembrane region" description="Helical" evidence="7">
    <location>
        <begin position="217"/>
        <end position="235"/>
    </location>
</feature>
<dbReference type="InterPro" id="IPR020846">
    <property type="entry name" value="MFS_dom"/>
</dbReference>
<evidence type="ECO:0000256" key="1">
    <source>
        <dbReference type="ARBA" id="ARBA00004651"/>
    </source>
</evidence>
<dbReference type="InterPro" id="IPR036259">
    <property type="entry name" value="MFS_trans_sf"/>
</dbReference>
<reference evidence="9 10" key="1">
    <citation type="submission" date="2018-01" db="EMBL/GenBank/DDBJ databases">
        <title>Complete and assembled Genome of Pantoea calida DSM22759T.</title>
        <authorList>
            <person name="Stevens M.J.A."/>
            <person name="Zurfluh K."/>
            <person name="Stephan R."/>
        </authorList>
    </citation>
    <scope>NUCLEOTIDE SEQUENCE [LARGE SCALE GENOMIC DNA]</scope>
    <source>
        <strain evidence="9 10">DSM 22759</strain>
    </source>
</reference>
<evidence type="ECO:0000259" key="8">
    <source>
        <dbReference type="PROSITE" id="PS50850"/>
    </source>
</evidence>
<feature type="transmembrane region" description="Helical" evidence="7">
    <location>
        <begin position="255"/>
        <end position="273"/>
    </location>
</feature>
<keyword evidence="10" id="KW-1185">Reference proteome</keyword>
<dbReference type="InterPro" id="IPR050171">
    <property type="entry name" value="MFS_Transporters"/>
</dbReference>
<dbReference type="PANTHER" id="PTHR23517">
    <property type="entry name" value="RESISTANCE PROTEIN MDTM, PUTATIVE-RELATED-RELATED"/>
    <property type="match status" value="1"/>
</dbReference>
<evidence type="ECO:0000313" key="10">
    <source>
        <dbReference type="Proteomes" id="UP000237673"/>
    </source>
</evidence>
<dbReference type="PANTHER" id="PTHR23517:SF2">
    <property type="entry name" value="MULTIDRUG RESISTANCE PROTEIN MDTH"/>
    <property type="match status" value="1"/>
</dbReference>
<feature type="transmembrane region" description="Helical" evidence="7">
    <location>
        <begin position="146"/>
        <end position="167"/>
    </location>
</feature>
<dbReference type="EMBL" id="CP026378">
    <property type="protein sequence ID" value="AUY25792.1"/>
    <property type="molecule type" value="Genomic_DNA"/>
</dbReference>
<feature type="transmembrane region" description="Helical" evidence="7">
    <location>
        <begin position="384"/>
        <end position="404"/>
    </location>
</feature>
<dbReference type="RefSeq" id="WP_038625345.1">
    <property type="nucleotide sequence ID" value="NZ_CAXOMJ010000036.1"/>
</dbReference>
<evidence type="ECO:0000256" key="6">
    <source>
        <dbReference type="ARBA" id="ARBA00023136"/>
    </source>
</evidence>
<feature type="transmembrane region" description="Helical" evidence="7">
    <location>
        <begin position="350"/>
        <end position="372"/>
    </location>
</feature>
<evidence type="ECO:0000313" key="9">
    <source>
        <dbReference type="EMBL" id="AUY25792.1"/>
    </source>
</evidence>
<evidence type="ECO:0000256" key="4">
    <source>
        <dbReference type="ARBA" id="ARBA00022692"/>
    </source>
</evidence>
<dbReference type="InterPro" id="IPR011701">
    <property type="entry name" value="MFS"/>
</dbReference>
<feature type="transmembrane region" description="Helical" evidence="7">
    <location>
        <begin position="280"/>
        <end position="300"/>
    </location>
</feature>
<keyword evidence="5 7" id="KW-1133">Transmembrane helix</keyword>
<feature type="transmembrane region" description="Helical" evidence="7">
    <location>
        <begin position="104"/>
        <end position="126"/>
    </location>
</feature>
<dbReference type="PROSITE" id="PS50850">
    <property type="entry name" value="MFS"/>
    <property type="match status" value="1"/>
</dbReference>
<name>A0ABM6S2K2_9GAMM</name>
<accession>A0ABM6S2K2</accession>
<dbReference type="Pfam" id="PF07690">
    <property type="entry name" value="MFS_1"/>
    <property type="match status" value="1"/>
</dbReference>
<keyword evidence="6 7" id="KW-0472">Membrane</keyword>
<protein>
    <submittedName>
        <fullName evidence="9">MFS transporter</fullName>
    </submittedName>
</protein>
<dbReference type="GeneID" id="84633737"/>
<evidence type="ECO:0000256" key="2">
    <source>
        <dbReference type="ARBA" id="ARBA00022448"/>
    </source>
</evidence>
<dbReference type="Gene3D" id="1.20.1250.20">
    <property type="entry name" value="MFS general substrate transporter like domains"/>
    <property type="match status" value="1"/>
</dbReference>
<proteinExistence type="predicted"/>
<evidence type="ECO:0000256" key="3">
    <source>
        <dbReference type="ARBA" id="ARBA00022475"/>
    </source>
</evidence>
<dbReference type="CDD" id="cd17329">
    <property type="entry name" value="MFS_MdtH_MDR_like"/>
    <property type="match status" value="1"/>
</dbReference>
<keyword evidence="3" id="KW-1003">Cell membrane</keyword>
<evidence type="ECO:0000256" key="7">
    <source>
        <dbReference type="SAM" id="Phobius"/>
    </source>
</evidence>
<comment type="subcellular location">
    <subcellularLocation>
        <location evidence="1">Cell membrane</location>
        <topology evidence="1">Multi-pass membrane protein</topology>
    </subcellularLocation>
</comment>
<organism evidence="9 10">
    <name type="scientific">Mixta calida</name>
    <dbReference type="NCBI Taxonomy" id="665913"/>
    <lineage>
        <taxon>Bacteria</taxon>
        <taxon>Pseudomonadati</taxon>
        <taxon>Pseudomonadota</taxon>
        <taxon>Gammaproteobacteria</taxon>
        <taxon>Enterobacterales</taxon>
        <taxon>Erwiniaceae</taxon>
        <taxon>Mixta</taxon>
    </lineage>
</organism>
<feature type="transmembrane region" description="Helical" evidence="7">
    <location>
        <begin position="12"/>
        <end position="37"/>
    </location>
</feature>
<keyword evidence="2" id="KW-0813">Transport</keyword>
<feature type="transmembrane region" description="Helical" evidence="7">
    <location>
        <begin position="312"/>
        <end position="330"/>
    </location>
</feature>
<keyword evidence="4 7" id="KW-0812">Transmembrane</keyword>
<sequence>MFLPSLRPMTQIWPPVLLGSQFVFNIGFYAVVPFLALFLRDDMLLSGGVIGLVLGLRTFSQQGMFIVGGALSDRFGARIVILWGCFIRIAGFLLLALGHSLWPIVLGACLTGVGGALFSPSIEALLAKAGQQSEASGKRSRAEWFALFAVCGELGAVLGPVLGALFAGLGFRLVAFAGAAVFLLALIVLSFSLPPTQKKPASMRPIPWWTALRQPRFVAFIVAYSAWLLSYNQLYLALPVEIQRVGGSEKDLGPLFMLASLLIITFQLPLARLARVVGPVWSLPTGFALVSASFLSVAFFAADAPSTSGLRLLPAACFVTLLTVGQMLLVPAAKDLIPHFAEEATLGAHYGALASAGGCAVLIGNFLFGSLLDLALVPSAQASYPWLLLALFPLCSAGVLLVICRRMREQIGHSRLGN</sequence>